<feature type="domain" description="N-acetyltransferase" evidence="1">
    <location>
        <begin position="120"/>
        <end position="208"/>
    </location>
</feature>
<dbReference type="Proteomes" id="UP001375370">
    <property type="component" value="Chromosome"/>
</dbReference>
<dbReference type="RefSeq" id="WP_338737196.1">
    <property type="nucleotide sequence ID" value="NZ_CP146612.1"/>
</dbReference>
<organism evidence="2 3">
    <name type="scientific">Candidatus Dehalogenimonas loeffleri</name>
    <dbReference type="NCBI Taxonomy" id="3127115"/>
    <lineage>
        <taxon>Bacteria</taxon>
        <taxon>Bacillati</taxon>
        <taxon>Chloroflexota</taxon>
        <taxon>Dehalococcoidia</taxon>
        <taxon>Dehalococcoidales</taxon>
        <taxon>Dehalococcoidaceae</taxon>
        <taxon>Dehalogenimonas</taxon>
    </lineage>
</organism>
<dbReference type="SUPFAM" id="SSF55729">
    <property type="entry name" value="Acyl-CoA N-acyltransferases (Nat)"/>
    <property type="match status" value="1"/>
</dbReference>
<keyword evidence="3" id="KW-1185">Reference proteome</keyword>
<gene>
    <name evidence="2" type="ORF">V8247_07325</name>
</gene>
<evidence type="ECO:0000259" key="1">
    <source>
        <dbReference type="PROSITE" id="PS51186"/>
    </source>
</evidence>
<sequence>MGINVTLSPAEGLLPLSGELVKAASVTCAQAFADDPTTAYLVPDADKRENLNFSFEYYLRLSLLSSGYEAYVTSPACEGVVIWVGPDANDSLFTQFRAGWPVLPLRLGWRSLFRETRMDARFSRVRQKLVPKRHIYLALLAVAPEYQGAGHAGRLVRPMLERLDRGKMPAFVETQNERNAAMYGRWGFRLLQTEAIPGTDVKMHLMLREPAKP</sequence>
<dbReference type="Gene3D" id="3.40.630.30">
    <property type="match status" value="1"/>
</dbReference>
<dbReference type="PANTHER" id="PTHR42791">
    <property type="entry name" value="GNAT FAMILY ACETYLTRANSFERASE"/>
    <property type="match status" value="1"/>
</dbReference>
<evidence type="ECO:0000313" key="3">
    <source>
        <dbReference type="Proteomes" id="UP001375370"/>
    </source>
</evidence>
<proteinExistence type="predicted"/>
<dbReference type="Pfam" id="PF00583">
    <property type="entry name" value="Acetyltransf_1"/>
    <property type="match status" value="1"/>
</dbReference>
<dbReference type="InterPro" id="IPR000182">
    <property type="entry name" value="GNAT_dom"/>
</dbReference>
<dbReference type="EMBL" id="CP146612">
    <property type="protein sequence ID" value="WWX25062.1"/>
    <property type="molecule type" value="Genomic_DNA"/>
</dbReference>
<dbReference type="PANTHER" id="PTHR42791:SF1">
    <property type="entry name" value="N-ACETYLTRANSFERASE DOMAIN-CONTAINING PROTEIN"/>
    <property type="match status" value="1"/>
</dbReference>
<evidence type="ECO:0000313" key="2">
    <source>
        <dbReference type="EMBL" id="WWX25062.1"/>
    </source>
</evidence>
<dbReference type="PROSITE" id="PS51186">
    <property type="entry name" value="GNAT"/>
    <property type="match status" value="1"/>
</dbReference>
<dbReference type="InterPro" id="IPR052523">
    <property type="entry name" value="Trichothecene_AcTrans"/>
</dbReference>
<dbReference type="InterPro" id="IPR016181">
    <property type="entry name" value="Acyl_CoA_acyltransferase"/>
</dbReference>
<name>A0ABZ2J2B3_9CHLR</name>
<reference evidence="2 3" key="1">
    <citation type="submission" date="2024-03" db="EMBL/GenBank/DDBJ databases">
        <title>A Dehalogenimonas Isolated from Estuarine Sediments Dihaloeliminates Chlorinated Alkanes.</title>
        <authorList>
            <person name="Yang Y."/>
            <person name="Wang H."/>
        </authorList>
    </citation>
    <scope>NUCLEOTIDE SEQUENCE [LARGE SCALE GENOMIC DNA]</scope>
    <source>
        <strain evidence="2 3">W</strain>
    </source>
</reference>
<protein>
    <submittedName>
        <fullName evidence="2">GNAT family N-acetyltransferase</fullName>
    </submittedName>
</protein>
<accession>A0ABZ2J2B3</accession>
<dbReference type="CDD" id="cd04301">
    <property type="entry name" value="NAT_SF"/>
    <property type="match status" value="1"/>
</dbReference>